<gene>
    <name evidence="1" type="ORF">WN72_11305</name>
</gene>
<sequence length="89" mass="9641">MIAARSAQALRPASAMLAWLCNRRWLGLCSHFRRGAQSRTKISGDQPIAVTETADGTQIESEGTVTVAVDRIQKITLANILRVQSFDGG</sequence>
<evidence type="ECO:0000313" key="2">
    <source>
        <dbReference type="Proteomes" id="UP000594015"/>
    </source>
</evidence>
<dbReference type="EMBL" id="CP030050">
    <property type="protein sequence ID" value="QOZ66833.1"/>
    <property type="molecule type" value="Genomic_DNA"/>
</dbReference>
<organism evidence="1 2">
    <name type="scientific">Bradyrhizobium arachidis</name>
    <dbReference type="NCBI Taxonomy" id="858423"/>
    <lineage>
        <taxon>Bacteria</taxon>
        <taxon>Pseudomonadati</taxon>
        <taxon>Pseudomonadota</taxon>
        <taxon>Alphaproteobacteria</taxon>
        <taxon>Hyphomicrobiales</taxon>
        <taxon>Nitrobacteraceae</taxon>
        <taxon>Bradyrhizobium</taxon>
    </lineage>
</organism>
<reference evidence="1 2" key="1">
    <citation type="submission" date="2018-06" db="EMBL/GenBank/DDBJ databases">
        <title>Comparative genomics of Bradyrhizobium nodulating Arachidis hypogaea.</title>
        <authorList>
            <person name="Li Y."/>
        </authorList>
    </citation>
    <scope>NUCLEOTIDE SEQUENCE [LARGE SCALE GENOMIC DNA]</scope>
    <source>
        <strain evidence="1 2">CCBAU 051107</strain>
    </source>
</reference>
<dbReference type="Proteomes" id="UP000594015">
    <property type="component" value="Chromosome"/>
</dbReference>
<protein>
    <submittedName>
        <fullName evidence="1">Uncharacterized protein</fullName>
    </submittedName>
</protein>
<dbReference type="KEGG" id="barh:WN72_11305"/>
<dbReference type="AlphaFoldDB" id="A0AAE7TFJ2"/>
<evidence type="ECO:0000313" key="1">
    <source>
        <dbReference type="EMBL" id="QOZ66833.1"/>
    </source>
</evidence>
<accession>A0AAE7TFJ2</accession>
<name>A0AAE7TFJ2_9BRAD</name>
<proteinExistence type="predicted"/>